<feature type="coiled-coil region" evidence="1">
    <location>
        <begin position="702"/>
        <end position="757"/>
    </location>
</feature>
<evidence type="ECO:0000256" key="1">
    <source>
        <dbReference type="SAM" id="Coils"/>
    </source>
</evidence>
<evidence type="ECO:0000256" key="2">
    <source>
        <dbReference type="SAM" id="MobiDB-lite"/>
    </source>
</evidence>
<dbReference type="Gene3D" id="1.25.10.10">
    <property type="entry name" value="Leucine-rich Repeat Variant"/>
    <property type="match status" value="1"/>
</dbReference>
<keyword evidence="1" id="KW-0175">Coiled coil</keyword>
<reference evidence="4" key="1">
    <citation type="journal article" date="2019" name="bioRxiv">
        <title>The Genome of the Zebra Mussel, Dreissena polymorpha: A Resource for Invasive Species Research.</title>
        <authorList>
            <person name="McCartney M.A."/>
            <person name="Auch B."/>
            <person name="Kono T."/>
            <person name="Mallez S."/>
            <person name="Zhang Y."/>
            <person name="Obille A."/>
            <person name="Becker A."/>
            <person name="Abrahante J.E."/>
            <person name="Garbe J."/>
            <person name="Badalamenti J.P."/>
            <person name="Herman A."/>
            <person name="Mangelson H."/>
            <person name="Liachko I."/>
            <person name="Sullivan S."/>
            <person name="Sone E.D."/>
            <person name="Koren S."/>
            <person name="Silverstein K.A.T."/>
            <person name="Beckman K.B."/>
            <person name="Gohl D.M."/>
        </authorList>
    </citation>
    <scope>NUCLEOTIDE SEQUENCE</scope>
    <source>
        <strain evidence="4">Duluth1</strain>
        <tissue evidence="4">Whole animal</tissue>
    </source>
</reference>
<dbReference type="SUPFAM" id="SSF48371">
    <property type="entry name" value="ARM repeat"/>
    <property type="match status" value="1"/>
</dbReference>
<dbReference type="Pfam" id="PF21044">
    <property type="entry name" value="CIP2A_N"/>
    <property type="match status" value="1"/>
</dbReference>
<name>A0A9D4D185_DREPO</name>
<dbReference type="InterPro" id="IPR048701">
    <property type="entry name" value="CIP2A_N"/>
</dbReference>
<accession>A0A9D4D185</accession>
<dbReference type="AlphaFoldDB" id="A0A9D4D185"/>
<dbReference type="InterPro" id="IPR011989">
    <property type="entry name" value="ARM-like"/>
</dbReference>
<feature type="coiled-coil region" evidence="1">
    <location>
        <begin position="789"/>
        <end position="914"/>
    </location>
</feature>
<gene>
    <name evidence="4" type="ORF">DPMN_042540</name>
</gene>
<feature type="region of interest" description="Disordered" evidence="2">
    <location>
        <begin position="592"/>
        <end position="628"/>
    </location>
</feature>
<feature type="compositionally biased region" description="Low complexity" evidence="2">
    <location>
        <begin position="928"/>
        <end position="945"/>
    </location>
</feature>
<feature type="compositionally biased region" description="Polar residues" evidence="2">
    <location>
        <begin position="614"/>
        <end position="628"/>
    </location>
</feature>
<protein>
    <recommendedName>
        <fullName evidence="3">CIP2A N-terminal domain-containing protein</fullName>
    </recommendedName>
</protein>
<evidence type="ECO:0000313" key="4">
    <source>
        <dbReference type="EMBL" id="KAH3735979.1"/>
    </source>
</evidence>
<sequence>METAPNLLKSVVLAESQYRSQKIERNLVYLQRQIDVLISKTNRGCSLKFFNPSEVLPAECITSLVELVSDPTAKSTLILKCLLLFNNLVCDSHIRESLHEKFSLTPALVNVIRHNGSSNSDTLTVEALQLLQKVTYGQRISFQELYMEDLVRFLLTHVCYPTTGFTQSAMGVLVNLTRDNFSVLAFIKNNENILDLARTLTKLLGDQPQTMVLFSLTLLLNICQQEKFGTKFYSDTNVPKTFQMIFNMLIDSDSTETRRYAVDLMKDIIKVPRLNKCLASFEYLGSCIEQTLHLLTSCSPDSVTKIFDMLTSLSQVDGIRKIVCKAMFATFQIQDQSQFPNLAQTPLSHIADPLLAAVHWAGQVPDTHGTAPLVAYDLLNEIYEQLVFSHDRIHHDKHVAAVLPTVLQTLKVPLDGDNPTIQRRCAVMVKSVKLLNTLCHDDSFLTLVSKHMETGVFRKLLQFQFDHNTVSLHTSTTPPTDDWSVTGVDLVLQLLDLVGSLNNQEAEDFFMAVMQETQVVPFLAAGLCSSHRQRVRETMDIIALAAKLEGFPFIILSDVIANHNLSRDTQLQQISGTVQHQAFHPNRRHALDDKENHAPFPGPHSGRTVRPLADSNTTQNSDMETTSSETIQTLIDKLNQGLAVKDSSSTEILGVYERSLQAMQTKEQHLQDLLEAKSLALNQADRMLAQYRARKGQDDAESNRLRSLLIQAEKKCDELQRDTTDMVSRIDKNCKEIDELHTENQKLRQVAQMHQQLTAAHTELTASFESLQKSHQTTRQEHQTLSEMHEMLQKHNTNLKQQYDTAMEQLTALQEERRKVSTQLKAAEAKLEDSKKAALKWEYEYKRSEEERETMDMSIEKLRGNLSSSEAKKKQLLEQVSQLEFACSQNEAKISNYEVEIKELRSEVAKHRQIAALINSLSSGAPVDSSIPNTSKSSNSSKMDS</sequence>
<dbReference type="EMBL" id="JAIWYP010000011">
    <property type="protein sequence ID" value="KAH3735979.1"/>
    <property type="molecule type" value="Genomic_DNA"/>
</dbReference>
<dbReference type="InterPro" id="IPR016024">
    <property type="entry name" value="ARM-type_fold"/>
</dbReference>
<dbReference type="PANTHER" id="PTHR23161:SF2">
    <property type="entry name" value="PROTEIN CIP2A"/>
    <property type="match status" value="1"/>
</dbReference>
<dbReference type="InterPro" id="IPR042510">
    <property type="entry name" value="CIP2A"/>
</dbReference>
<keyword evidence="5" id="KW-1185">Reference proteome</keyword>
<reference evidence="4" key="2">
    <citation type="submission" date="2020-11" db="EMBL/GenBank/DDBJ databases">
        <authorList>
            <person name="McCartney M.A."/>
            <person name="Auch B."/>
            <person name="Kono T."/>
            <person name="Mallez S."/>
            <person name="Becker A."/>
            <person name="Gohl D.M."/>
            <person name="Silverstein K.A.T."/>
            <person name="Koren S."/>
            <person name="Bechman K.B."/>
            <person name="Herman A."/>
            <person name="Abrahante J.E."/>
            <person name="Garbe J."/>
        </authorList>
    </citation>
    <scope>NUCLEOTIDE SEQUENCE</scope>
    <source>
        <strain evidence="4">Duluth1</strain>
        <tissue evidence="4">Whole animal</tissue>
    </source>
</reference>
<dbReference type="Proteomes" id="UP000828390">
    <property type="component" value="Unassembled WGS sequence"/>
</dbReference>
<dbReference type="PANTHER" id="PTHR23161">
    <property type="entry name" value="PROTEIN CIP2A"/>
    <property type="match status" value="1"/>
</dbReference>
<evidence type="ECO:0000313" key="5">
    <source>
        <dbReference type="Proteomes" id="UP000828390"/>
    </source>
</evidence>
<dbReference type="OrthoDB" id="73401at2759"/>
<feature type="domain" description="CIP2A N-terminal" evidence="3">
    <location>
        <begin position="22"/>
        <end position="568"/>
    </location>
</feature>
<evidence type="ECO:0000259" key="3">
    <source>
        <dbReference type="Pfam" id="PF21044"/>
    </source>
</evidence>
<proteinExistence type="predicted"/>
<organism evidence="4 5">
    <name type="scientific">Dreissena polymorpha</name>
    <name type="common">Zebra mussel</name>
    <name type="synonym">Mytilus polymorpha</name>
    <dbReference type="NCBI Taxonomy" id="45954"/>
    <lineage>
        <taxon>Eukaryota</taxon>
        <taxon>Metazoa</taxon>
        <taxon>Spiralia</taxon>
        <taxon>Lophotrochozoa</taxon>
        <taxon>Mollusca</taxon>
        <taxon>Bivalvia</taxon>
        <taxon>Autobranchia</taxon>
        <taxon>Heteroconchia</taxon>
        <taxon>Euheterodonta</taxon>
        <taxon>Imparidentia</taxon>
        <taxon>Neoheterodontei</taxon>
        <taxon>Myida</taxon>
        <taxon>Dreissenoidea</taxon>
        <taxon>Dreissenidae</taxon>
        <taxon>Dreissena</taxon>
    </lineage>
</organism>
<feature type="region of interest" description="Disordered" evidence="2">
    <location>
        <begin position="923"/>
        <end position="945"/>
    </location>
</feature>
<comment type="caution">
    <text evidence="4">The sequence shown here is derived from an EMBL/GenBank/DDBJ whole genome shotgun (WGS) entry which is preliminary data.</text>
</comment>